<dbReference type="InterPro" id="IPR013968">
    <property type="entry name" value="PKS_KR"/>
</dbReference>
<dbReference type="InterPro" id="IPR014031">
    <property type="entry name" value="Ketoacyl_synth_C"/>
</dbReference>
<feature type="domain" description="Ketosynthase family 3 (KS3)" evidence="7">
    <location>
        <begin position="5"/>
        <end position="424"/>
    </location>
</feature>
<evidence type="ECO:0000256" key="1">
    <source>
        <dbReference type="ARBA" id="ARBA00022450"/>
    </source>
</evidence>
<dbReference type="InterPro" id="IPR016036">
    <property type="entry name" value="Malonyl_transacylase_ACP-bd"/>
</dbReference>
<dbReference type="InterPro" id="IPR014030">
    <property type="entry name" value="Ketoacyl_synth_N"/>
</dbReference>
<dbReference type="InterPro" id="IPR057326">
    <property type="entry name" value="KR_dom"/>
</dbReference>
<dbReference type="InterPro" id="IPR049551">
    <property type="entry name" value="PKS_DH_C"/>
</dbReference>
<dbReference type="PROSITE" id="PS52004">
    <property type="entry name" value="KS3_2"/>
    <property type="match status" value="1"/>
</dbReference>
<keyword evidence="1" id="KW-0596">Phosphopantetheine</keyword>
<feature type="region of interest" description="C-terminal hotdog fold" evidence="5">
    <location>
        <begin position="1013"/>
        <end position="1157"/>
    </location>
</feature>
<dbReference type="InterPro" id="IPR029063">
    <property type="entry name" value="SAM-dependent_MTases_sf"/>
</dbReference>
<feature type="region of interest" description="N-terminal hotdog fold" evidence="5">
    <location>
        <begin position="886"/>
        <end position="999"/>
    </location>
</feature>
<dbReference type="InterPro" id="IPR032821">
    <property type="entry name" value="PKS_assoc"/>
</dbReference>
<dbReference type="CDD" id="cd00833">
    <property type="entry name" value="PKS"/>
    <property type="match status" value="1"/>
</dbReference>
<dbReference type="GO" id="GO:0004312">
    <property type="term" value="F:fatty acid synthase activity"/>
    <property type="evidence" value="ECO:0007669"/>
    <property type="project" value="TreeGrafter"/>
</dbReference>
<comment type="caution">
    <text evidence="9">The sequence shown here is derived from an EMBL/GenBank/DDBJ whole genome shotgun (WGS) entry which is preliminary data.</text>
</comment>
<dbReference type="InterPro" id="IPR016039">
    <property type="entry name" value="Thiolase-like"/>
</dbReference>
<dbReference type="InterPro" id="IPR014043">
    <property type="entry name" value="Acyl_transferase_dom"/>
</dbReference>
<evidence type="ECO:0000256" key="3">
    <source>
        <dbReference type="ARBA" id="ARBA00022679"/>
    </source>
</evidence>
<keyword evidence="2" id="KW-0597">Phosphoprotein</keyword>
<dbReference type="Pfam" id="PF02801">
    <property type="entry name" value="Ketoacyl-synt_C"/>
    <property type="match status" value="1"/>
</dbReference>
<dbReference type="PANTHER" id="PTHR43775:SF37">
    <property type="entry name" value="SI:DKEY-61P9.11"/>
    <property type="match status" value="1"/>
</dbReference>
<dbReference type="Gene3D" id="3.10.129.110">
    <property type="entry name" value="Polyketide synthase dehydratase"/>
    <property type="match status" value="1"/>
</dbReference>
<dbReference type="InterPro" id="IPR050091">
    <property type="entry name" value="PKS_NRPS_Biosynth_Enz"/>
</dbReference>
<dbReference type="SUPFAM" id="SSF53901">
    <property type="entry name" value="Thiolase-like"/>
    <property type="match status" value="1"/>
</dbReference>
<dbReference type="SUPFAM" id="SSF55048">
    <property type="entry name" value="Probable ACP-binding domain of malonyl-CoA ACP transacylase"/>
    <property type="match status" value="1"/>
</dbReference>
<dbReference type="Pfam" id="PF00975">
    <property type="entry name" value="Thioesterase"/>
    <property type="match status" value="1"/>
</dbReference>
<dbReference type="GO" id="GO:0044550">
    <property type="term" value="P:secondary metabolite biosynthetic process"/>
    <property type="evidence" value="ECO:0007669"/>
    <property type="project" value="UniProtKB-ARBA"/>
</dbReference>
<dbReference type="InterPro" id="IPR042104">
    <property type="entry name" value="PKS_dehydratase_sf"/>
</dbReference>
<dbReference type="SMART" id="SM00827">
    <property type="entry name" value="PKS_AT"/>
    <property type="match status" value="1"/>
</dbReference>
<evidence type="ECO:0000256" key="5">
    <source>
        <dbReference type="PROSITE-ProRule" id="PRU01363"/>
    </source>
</evidence>
<sequence>MTSPLPAVAIVGISAELPGGTSIPENLDHKEFFEFLLNKGEAYEDVPADRFNIDAWHGSGLGQVVGRQAAFLKNISLFDHAEFGIAAKDANATSLSTRKLLEHAFLALQDSGIDSRGQNVGVYSAGTAFDQFGMGEHDPYEARGILTGIPSMISNKVSYHLDLTGPSVPVDTACSSSLTALHLAIQALRGDECDAAVVGSSQLNHRFIDYVHYAQSNTQAPDGKCKPFDATADGFGRGEGVIVIVVKLLEHALRDGDHIYASVLGSAINGTGSIQPIYSPVGDAQRKAMERAWKQTAYDPKQVDFLELHATGTAAGDPTEANWVGSLFGREDQPVTLGSVKGNIGHLEISAFLASLSKVLSVFETGTIPANVNLKELNPAIHWKEFNLEAPTENVPLTARSGTSLVAMTSSGIGGSNGSVVLSAPPKVTYDEVVAPTKPVLLVAGGLSPSAATEMAGHLAASNLAEQANLLSSTYGRRARQMTWRTFATYTPGQKNPVTFPAALLSPKVRPPVTFVFCGQGPQHFNMGRQLYRDFPVFKASIDRMDAVYERVTGQSLIRDIGLFGGESTVPTLPDVWPIAITQPSLIIIQMALYDLYCAHGLQPDIVVAHSAGETALMYASGAIPQEMAVEIATSRGLAMRSVEAFGGAMAAVNCTGEQGAELIASIPIPEGTVLDIGCYNGPEALTLSGSDENIDKVVEAATALGYFARKIKTRVAGHSKLMERCQVDYMERMNDIYTRYASHGPFVPKRTTYSTQTGGHYTKAFSPEYMWTNARAAVRFAEAVTAIHEAHPNSIYIEISPHPVLVTYVAACGVKPDMAFCPIRRSKNPAKFAETNDFLASIGKAVSLGFNKLDWAALNGKMPTHTVSVPAYPFNKKDIAYRTAHVTAAVTAPRNGPLNFKGMAVNVLTHPDLGQHIIMGEPIMPATAYLEMMFEEGATHMWNVEFSSMLPLLKEKVLRVDIETADHKWDIKSWAPDQLNPTSKRHAGGFFSRGDLIPAPPVLDVKAIAARCTPLPVKGFYDSISYFAQYGPVFRQIRSIWAGNNESMVEINTSFHESDTKYIINPAILDSCLHVLIHPAFTGDADQSTYYLPSNMREVFLHTRGPIPTTLFAYAKFKEWNPHYLKFDIFIIDAQGNAICSMFDAQISKHGVSPDEPVYNMYETEWQPLTSTKLNAPIAPVAATDYSFLDALVEAPEVESSYGRVLEAVKANKATPVEILSEISYPTDAVIAQVRQIFDHFTAQGKTVASILEIGNVSGTLSARIAALKEEYSDIAITTSTSGFVAPGGDISGGLSSMPFDLNKDIESNNLAPWSFDIIVGTHALGFVEDLPRTLGYLHDLLVPGGFLVISEANGGAAPGASYIDAVFAPKDTYKGLNAGKDYQRFDASTWSSALNGAKFAASGANAETFFVTRAQRDSLEVINTPASFASENLHIVSYPEDPVNALSLYPLVSSLEGSAVPQTLWFESTFDTLPGSASRGFTRSLRQEGLDTDIRLTLFDASFSAEKRQAIIRYFAQFEQLEKEVRVDASGNLFVPRIVFRAAPAEESSTELPQQWKLDAASGSLSPSMASAPPAGVLVEIDSASSFGPLRAVVGTVQASRSASFPVGTRVAGITTAEVSNVAAFFEGEVAKVPAGADAHATSALVIPCSYLTNPERLKGQNVFVAADDVIAPGIQAAWKALSLDPAALVSSPEALPSASIVVATAGTDAAALQALTSHVSPSASTFIWDNAGSGLYARVQKEKYLAGDVLAKLLPSVSAGSSVLGKAPQEYLPSEYQVSAPVLFSPEKFYMLVGGIGSLGIHLALWMYTRGARRIVLTSRSGAASMNSPIKYMLNRVLNYIKALPDIDLRLEACDSLSEEQTTKLIAGFDRPLGGAVFLPAILVDGLFMSFGPGSPREKDFNKTIISKISAFEVLEKVVDIAKLDFFVSTSSAMSFGSAGQTNYSGANTALEWMTGKYRNGFTLVAPGITDSTFGVSQFTVSEPHSLVWLKWAMSSQHLAKCVEDGLKRMRTRNFETYVPDFDWDAVNGHLGVNPLYRHLLTPVASVSLAADDFTKMEGIVLAELHLEKSELDPAVPLTSYGLDSLSASRLSSALKPLFVVTQLQLLADVTLNDLDEKRKAAAAAAEASVGETATAGEASGEKAFDWKEVNGHGDNLVKLVIGKKDDVPLILIHGGDGSAMPFQPLQLQFNTALWAIQYTTDTPMASFEELTQFYYDEIKRARPEGPYRLGAFSAGCVFGLEVARKLEANGDKILQMCWIDHFPLLYSSPLLAHETRSGVFGPSEHDSAVRQVLALLRNDKNDNWTNRDPAAPRDKQYSQQTQMPLMVKKTGSVMMPWLKKTIGEASSEEDRQARAQRLLGGMIDEIKAPKTVYLAGRGIQGLMKELAPNGEWDDFGASRLRNPVECVYYDDEGHFSMFSYTPFSEALEKSYTL</sequence>
<dbReference type="SMART" id="SM00822">
    <property type="entry name" value="PKS_KR"/>
    <property type="match status" value="1"/>
</dbReference>
<dbReference type="Gene3D" id="3.90.180.10">
    <property type="entry name" value="Medium-chain alcohol dehydrogenases, catalytic domain"/>
    <property type="match status" value="1"/>
</dbReference>
<reference evidence="9" key="1">
    <citation type="submission" date="2023-03" db="EMBL/GenBank/DDBJ databases">
        <title>Massive genome expansion in bonnet fungi (Mycena s.s.) driven by repeated elements and novel gene families across ecological guilds.</title>
        <authorList>
            <consortium name="Lawrence Berkeley National Laboratory"/>
            <person name="Harder C.B."/>
            <person name="Miyauchi S."/>
            <person name="Viragh M."/>
            <person name="Kuo A."/>
            <person name="Thoen E."/>
            <person name="Andreopoulos B."/>
            <person name="Lu D."/>
            <person name="Skrede I."/>
            <person name="Drula E."/>
            <person name="Henrissat B."/>
            <person name="Morin E."/>
            <person name="Kohler A."/>
            <person name="Barry K."/>
            <person name="LaButti K."/>
            <person name="Morin E."/>
            <person name="Salamov A."/>
            <person name="Lipzen A."/>
            <person name="Mereny Z."/>
            <person name="Hegedus B."/>
            <person name="Baldrian P."/>
            <person name="Stursova M."/>
            <person name="Weitz H."/>
            <person name="Taylor A."/>
            <person name="Grigoriev I.V."/>
            <person name="Nagy L.G."/>
            <person name="Martin F."/>
            <person name="Kauserud H."/>
        </authorList>
    </citation>
    <scope>NUCLEOTIDE SEQUENCE</scope>
    <source>
        <strain evidence="9">9284</strain>
    </source>
</reference>
<protein>
    <submittedName>
        <fullName evidence="9">Polyketide synthase</fullName>
    </submittedName>
</protein>
<gene>
    <name evidence="9" type="ORF">FB45DRAFT_901660</name>
</gene>
<dbReference type="Pfam" id="PF00109">
    <property type="entry name" value="ketoacyl-synt"/>
    <property type="match status" value="1"/>
</dbReference>
<dbReference type="InterPro" id="IPR020841">
    <property type="entry name" value="PKS_Beta-ketoAc_synthase_dom"/>
</dbReference>
<organism evidence="9 10">
    <name type="scientific">Roridomyces roridus</name>
    <dbReference type="NCBI Taxonomy" id="1738132"/>
    <lineage>
        <taxon>Eukaryota</taxon>
        <taxon>Fungi</taxon>
        <taxon>Dikarya</taxon>
        <taxon>Basidiomycota</taxon>
        <taxon>Agaricomycotina</taxon>
        <taxon>Agaricomycetes</taxon>
        <taxon>Agaricomycetidae</taxon>
        <taxon>Agaricales</taxon>
        <taxon>Marasmiineae</taxon>
        <taxon>Mycenaceae</taxon>
        <taxon>Roridomyces</taxon>
    </lineage>
</organism>
<evidence type="ECO:0000313" key="9">
    <source>
        <dbReference type="EMBL" id="KAJ7642043.1"/>
    </source>
</evidence>
<dbReference type="SUPFAM" id="SSF52151">
    <property type="entry name" value="FabD/lysophospholipase-like"/>
    <property type="match status" value="1"/>
</dbReference>
<dbReference type="Gene3D" id="3.40.50.1820">
    <property type="entry name" value="alpha/beta hydrolase"/>
    <property type="match status" value="1"/>
</dbReference>
<dbReference type="InterPro" id="IPR049900">
    <property type="entry name" value="PKS_mFAS_DH"/>
</dbReference>
<evidence type="ECO:0000313" key="10">
    <source>
        <dbReference type="Proteomes" id="UP001221142"/>
    </source>
</evidence>
<proteinExistence type="predicted"/>
<dbReference type="SMART" id="SM00825">
    <property type="entry name" value="PKS_KS"/>
    <property type="match status" value="1"/>
</dbReference>
<feature type="active site" description="Proton acceptor; for dehydratase activity" evidence="5">
    <location>
        <position position="917"/>
    </location>
</feature>
<dbReference type="PROSITE" id="PS52019">
    <property type="entry name" value="PKS_MFAS_DH"/>
    <property type="match status" value="1"/>
</dbReference>
<dbReference type="Pfam" id="PF08659">
    <property type="entry name" value="KR"/>
    <property type="match status" value="1"/>
</dbReference>
<accession>A0AAD7C8Q4</accession>
<dbReference type="SMART" id="SM00826">
    <property type="entry name" value="PKS_DH"/>
    <property type="match status" value="1"/>
</dbReference>
<dbReference type="InterPro" id="IPR036291">
    <property type="entry name" value="NAD(P)-bd_dom_sf"/>
</dbReference>
<dbReference type="GO" id="GO:0006633">
    <property type="term" value="P:fatty acid biosynthetic process"/>
    <property type="evidence" value="ECO:0007669"/>
    <property type="project" value="InterPro"/>
</dbReference>
<keyword evidence="4" id="KW-0511">Multifunctional enzyme</keyword>
<dbReference type="SUPFAM" id="SSF53474">
    <property type="entry name" value="alpha/beta-Hydrolases"/>
    <property type="match status" value="1"/>
</dbReference>
<dbReference type="SUPFAM" id="SSF51735">
    <property type="entry name" value="NAD(P)-binding Rossmann-fold domains"/>
    <property type="match status" value="1"/>
</dbReference>
<dbReference type="InterPro" id="IPR018201">
    <property type="entry name" value="Ketoacyl_synth_AS"/>
</dbReference>
<evidence type="ECO:0000256" key="2">
    <source>
        <dbReference type="ARBA" id="ARBA00022553"/>
    </source>
</evidence>
<dbReference type="GO" id="GO:0004315">
    <property type="term" value="F:3-oxoacyl-[acyl-carrier-protein] synthase activity"/>
    <property type="evidence" value="ECO:0007669"/>
    <property type="project" value="InterPro"/>
</dbReference>
<evidence type="ECO:0000259" key="8">
    <source>
        <dbReference type="PROSITE" id="PS52019"/>
    </source>
</evidence>
<evidence type="ECO:0000259" key="7">
    <source>
        <dbReference type="PROSITE" id="PS52004"/>
    </source>
</evidence>
<dbReference type="PROSITE" id="PS00606">
    <property type="entry name" value="KS3_1"/>
    <property type="match status" value="1"/>
</dbReference>
<keyword evidence="10" id="KW-1185">Reference proteome</keyword>
<feature type="region of interest" description="Disordered" evidence="6">
    <location>
        <begin position="2305"/>
        <end position="2324"/>
    </location>
</feature>
<dbReference type="EMBL" id="JARKIF010000004">
    <property type="protein sequence ID" value="KAJ7642043.1"/>
    <property type="molecule type" value="Genomic_DNA"/>
</dbReference>
<dbReference type="Proteomes" id="UP001221142">
    <property type="component" value="Unassembled WGS sequence"/>
</dbReference>
<dbReference type="InterPro" id="IPR016035">
    <property type="entry name" value="Acyl_Trfase/lysoPLipase"/>
</dbReference>
<dbReference type="InterPro" id="IPR029058">
    <property type="entry name" value="AB_hydrolase_fold"/>
</dbReference>
<dbReference type="Gene3D" id="3.40.50.720">
    <property type="entry name" value="NAD(P)-binding Rossmann-like Domain"/>
    <property type="match status" value="1"/>
</dbReference>
<feature type="active site" description="Proton donor; for dehydratase activity" evidence="5">
    <location>
        <position position="1071"/>
    </location>
</feature>
<name>A0AAD7C8Q4_9AGAR</name>
<dbReference type="Pfam" id="PF16197">
    <property type="entry name" value="KAsynt_C_assoc"/>
    <property type="match status" value="1"/>
</dbReference>
<dbReference type="InterPro" id="IPR020807">
    <property type="entry name" value="PKS_DH"/>
</dbReference>
<keyword evidence="3" id="KW-0808">Transferase</keyword>
<dbReference type="Pfam" id="PF14765">
    <property type="entry name" value="PS-DH"/>
    <property type="match status" value="1"/>
</dbReference>
<dbReference type="Gene3D" id="3.40.366.10">
    <property type="entry name" value="Malonyl-Coenzyme A Acyl Carrier Protein, domain 2"/>
    <property type="match status" value="1"/>
</dbReference>
<evidence type="ECO:0000256" key="6">
    <source>
        <dbReference type="SAM" id="MobiDB-lite"/>
    </source>
</evidence>
<dbReference type="InterPro" id="IPR001031">
    <property type="entry name" value="Thioesterase"/>
</dbReference>
<dbReference type="Gene3D" id="3.40.50.150">
    <property type="entry name" value="Vaccinia Virus protein VP39"/>
    <property type="match status" value="1"/>
</dbReference>
<feature type="domain" description="PKS/mFAS DH" evidence="8">
    <location>
        <begin position="886"/>
        <end position="1157"/>
    </location>
</feature>
<dbReference type="Gene3D" id="3.40.47.10">
    <property type="match status" value="1"/>
</dbReference>
<evidence type="ECO:0000256" key="4">
    <source>
        <dbReference type="ARBA" id="ARBA00023268"/>
    </source>
</evidence>
<dbReference type="SUPFAM" id="SSF53335">
    <property type="entry name" value="S-adenosyl-L-methionine-dependent methyltransferases"/>
    <property type="match status" value="1"/>
</dbReference>
<dbReference type="InterPro" id="IPR001227">
    <property type="entry name" value="Ac_transferase_dom_sf"/>
</dbReference>
<dbReference type="Pfam" id="PF00698">
    <property type="entry name" value="Acyl_transf_1"/>
    <property type="match status" value="1"/>
</dbReference>
<dbReference type="PANTHER" id="PTHR43775">
    <property type="entry name" value="FATTY ACID SYNTHASE"/>
    <property type="match status" value="1"/>
</dbReference>